<reference evidence="3" key="1">
    <citation type="submission" date="2003-08" db="EMBL/GenBank/DDBJ databases">
        <authorList>
            <person name="Birren B."/>
            <person name="Nusbaum C."/>
            <person name="Abebe A."/>
            <person name="Abouelleil A."/>
            <person name="Adekoya E."/>
            <person name="Ait-zahra M."/>
            <person name="Allen N."/>
            <person name="Allen T."/>
            <person name="An P."/>
            <person name="Anderson M."/>
            <person name="Anderson S."/>
            <person name="Arachchi H."/>
            <person name="Armbruster J."/>
            <person name="Bachantsang P."/>
            <person name="Baldwin J."/>
            <person name="Barry A."/>
            <person name="Bayul T."/>
            <person name="Blitshsteyn B."/>
            <person name="Bloom T."/>
            <person name="Blye J."/>
            <person name="Boguslavskiy L."/>
            <person name="Borowsky M."/>
            <person name="Boukhgalter B."/>
            <person name="Brunache A."/>
            <person name="Butler J."/>
            <person name="Calixte N."/>
            <person name="Calvo S."/>
            <person name="Camarata J."/>
            <person name="Campo K."/>
            <person name="Chang J."/>
            <person name="Cheshatsang Y."/>
            <person name="Citroen M."/>
            <person name="Collymore A."/>
            <person name="Considine T."/>
            <person name="Cook A."/>
            <person name="Cooke P."/>
            <person name="Corum B."/>
            <person name="Cuomo C."/>
            <person name="David R."/>
            <person name="Dawoe T."/>
            <person name="Degray S."/>
            <person name="Dodge S."/>
            <person name="Dooley K."/>
            <person name="Dorje P."/>
            <person name="Dorjee K."/>
            <person name="Dorris L."/>
            <person name="Duffey N."/>
            <person name="Dupes A."/>
            <person name="Elkins T."/>
            <person name="Engels R."/>
            <person name="Erickson J."/>
            <person name="Farina A."/>
            <person name="Faro S."/>
            <person name="Ferreira P."/>
            <person name="Fischer H."/>
            <person name="Fitzgerald M."/>
            <person name="Foley K."/>
            <person name="Gage D."/>
            <person name="Galagan J."/>
            <person name="Gearin G."/>
            <person name="Gnerre S."/>
            <person name="Gnirke A."/>
            <person name="Goyette A."/>
            <person name="Graham J."/>
            <person name="Grandbois E."/>
            <person name="Gyaltsen K."/>
            <person name="Hafez N."/>
            <person name="Hagopian D."/>
            <person name="Hagos B."/>
            <person name="Hall J."/>
            <person name="Hatcher B."/>
            <person name="Heller A."/>
            <person name="Higgins H."/>
            <person name="Honan T."/>
            <person name="Horn A."/>
            <person name="Houde N."/>
            <person name="Hughes L."/>
            <person name="Hulme W."/>
            <person name="Husby E."/>
            <person name="Iliev I."/>
            <person name="Jaffe D."/>
            <person name="Jones C."/>
            <person name="Kamal M."/>
            <person name="Kamat A."/>
            <person name="Kamvysselis M."/>
            <person name="Karlsson E."/>
            <person name="Kells C."/>
            <person name="Kieu A."/>
            <person name="Kisner P."/>
            <person name="Kodira C."/>
            <person name="Kulbokas E."/>
            <person name="Labutti K."/>
            <person name="Lama D."/>
            <person name="Landers T."/>
            <person name="Leger J."/>
            <person name="Levine S."/>
            <person name="Lewis D."/>
            <person name="Lewis T."/>
            <person name="Lindblad-toh K."/>
            <person name="Liu X."/>
            <person name="Lokyitsang T."/>
            <person name="Lokyitsang Y."/>
            <person name="Lucien O."/>
            <person name="Lui A."/>
            <person name="Ma L.J."/>
            <person name="Mabbitt R."/>
            <person name="Macdonald J."/>
            <person name="Maclean C."/>
            <person name="Major J."/>
            <person name="Manning J."/>
            <person name="Marabella R."/>
            <person name="Maru K."/>
            <person name="Matthews C."/>
            <person name="Mauceli E."/>
            <person name="Mccarthy M."/>
            <person name="Mcdonough S."/>
            <person name="Mcghee T."/>
            <person name="Meldrim J."/>
            <person name="Meneus L."/>
            <person name="Mesirov J."/>
            <person name="Mihalev A."/>
            <person name="Mihova T."/>
            <person name="Mikkelsen T."/>
            <person name="Mlenga V."/>
            <person name="Moru K."/>
            <person name="Mozes J."/>
            <person name="Mulrain L."/>
            <person name="Munson G."/>
            <person name="Naylor J."/>
            <person name="Newes C."/>
            <person name="Nguyen C."/>
            <person name="Nguyen N."/>
            <person name="Nguyen T."/>
            <person name="Nicol R."/>
            <person name="Nielsen C."/>
            <person name="Nizzari M."/>
            <person name="Norbu C."/>
            <person name="Norbu N."/>
            <person name="O'donnell P."/>
            <person name="Okoawo O."/>
            <person name="O'leary S."/>
            <person name="Omotosho B."/>
            <person name="O'neill K."/>
            <person name="Osman S."/>
            <person name="Parker S."/>
            <person name="Perrin D."/>
            <person name="Phunkhang P."/>
            <person name="Piqani B."/>
            <person name="Purcell S."/>
            <person name="Rachupka T."/>
            <person name="Ramasamy U."/>
            <person name="Rameau R."/>
            <person name="Ray V."/>
            <person name="Raymond C."/>
            <person name="Retta R."/>
            <person name="Richardson S."/>
            <person name="Rise C."/>
            <person name="Rodriguez J."/>
            <person name="Rogers J."/>
            <person name="Rogov P."/>
            <person name="Rutman M."/>
            <person name="Schupbach R."/>
            <person name="Seaman C."/>
            <person name="Settipalli S."/>
            <person name="Sharpe T."/>
            <person name="Sheridan J."/>
            <person name="Sherpa N."/>
            <person name="Shi J."/>
            <person name="Smirnov S."/>
            <person name="Smith C."/>
            <person name="Sougnez C."/>
            <person name="Spencer B."/>
            <person name="Stalker J."/>
            <person name="Stange-thomann N."/>
            <person name="Stavropoulos S."/>
            <person name="Stetson K."/>
            <person name="Stone C."/>
            <person name="Stone S."/>
            <person name="Stubbs M."/>
            <person name="Talamas J."/>
            <person name="Tchuinga P."/>
            <person name="Tenzing P."/>
            <person name="Tesfaye S."/>
            <person name="Theodore J."/>
            <person name="Thoulutsang Y."/>
            <person name="Topham K."/>
            <person name="Towey S."/>
            <person name="Tsamla T."/>
            <person name="Tsomo N."/>
            <person name="Vallee D."/>
            <person name="Vassiliev H."/>
            <person name="Venkataraman V."/>
            <person name="Vinson J."/>
            <person name="Vo A."/>
            <person name="Wade C."/>
            <person name="Wang S."/>
            <person name="Wangchuk T."/>
            <person name="Wangdi T."/>
            <person name="Whittaker C."/>
            <person name="Wilkinson J."/>
            <person name="Wu Y."/>
            <person name="Wyman D."/>
            <person name="Yadav S."/>
            <person name="Yang S."/>
            <person name="Yang X."/>
            <person name="Yeager S."/>
            <person name="Yee E."/>
            <person name="Young G."/>
            <person name="Zainoun J."/>
            <person name="Zembeck L."/>
            <person name="Zimmer A."/>
            <person name="Zody M."/>
            <person name="Lander E."/>
        </authorList>
    </citation>
    <scope>NUCLEOTIDE SEQUENCE [LARGE SCALE GENOMIC DNA]</scope>
</reference>
<sequence length="151" mass="17809">MRQIKQINEDQRKKDKTALSVWRNETKRRQRLPRSKTADVTWKPPPLASNEQLVVHNEVREEKVETILPGEHKLRNRTNDEILQRMKQHSSQIHKQIQQQRSEAQTAPSRELQRQLLDRKMSKDDQLEYRFKAFTGDSVSGHSSSNKTTLS</sequence>
<dbReference type="HOGENOM" id="CLU_1730785_0_0_1"/>
<name>H2Z7T5_CIOSA</name>
<reference evidence="2" key="2">
    <citation type="submission" date="2025-08" db="UniProtKB">
        <authorList>
            <consortium name="Ensembl"/>
        </authorList>
    </citation>
    <scope>IDENTIFICATION</scope>
</reference>
<accession>H2Z7T5</accession>
<dbReference type="Proteomes" id="UP000007875">
    <property type="component" value="Unassembled WGS sequence"/>
</dbReference>
<feature type="compositionally biased region" description="Low complexity" evidence="1">
    <location>
        <begin position="89"/>
        <end position="100"/>
    </location>
</feature>
<feature type="compositionally biased region" description="Basic and acidic residues" evidence="1">
    <location>
        <begin position="7"/>
        <end position="17"/>
    </location>
</feature>
<feature type="region of interest" description="Disordered" evidence="1">
    <location>
        <begin position="86"/>
        <end position="110"/>
    </location>
</feature>
<proteinExistence type="predicted"/>
<evidence type="ECO:0000313" key="3">
    <source>
        <dbReference type="Proteomes" id="UP000007875"/>
    </source>
</evidence>
<keyword evidence="3" id="KW-1185">Reference proteome</keyword>
<evidence type="ECO:0000256" key="1">
    <source>
        <dbReference type="SAM" id="MobiDB-lite"/>
    </source>
</evidence>
<dbReference type="AlphaFoldDB" id="H2Z7T5"/>
<protein>
    <submittedName>
        <fullName evidence="2">Uncharacterized protein</fullName>
    </submittedName>
</protein>
<dbReference type="GeneTree" id="ENSGT00940000170679"/>
<evidence type="ECO:0000313" key="2">
    <source>
        <dbReference type="Ensembl" id="ENSCSAVP00000013647.1"/>
    </source>
</evidence>
<dbReference type="Ensembl" id="ENSCSAVT00000013804.1">
    <property type="protein sequence ID" value="ENSCSAVP00000013647.1"/>
    <property type="gene ID" value="ENSCSAVG00000008002.1"/>
</dbReference>
<organism evidence="2 3">
    <name type="scientific">Ciona savignyi</name>
    <name type="common">Pacific transparent sea squirt</name>
    <dbReference type="NCBI Taxonomy" id="51511"/>
    <lineage>
        <taxon>Eukaryota</taxon>
        <taxon>Metazoa</taxon>
        <taxon>Chordata</taxon>
        <taxon>Tunicata</taxon>
        <taxon>Ascidiacea</taxon>
        <taxon>Phlebobranchia</taxon>
        <taxon>Cionidae</taxon>
        <taxon>Ciona</taxon>
    </lineage>
</organism>
<reference evidence="2" key="3">
    <citation type="submission" date="2025-09" db="UniProtKB">
        <authorList>
            <consortium name="Ensembl"/>
        </authorList>
    </citation>
    <scope>IDENTIFICATION</scope>
</reference>
<feature type="region of interest" description="Disordered" evidence="1">
    <location>
        <begin position="1"/>
        <end position="45"/>
    </location>
</feature>